<evidence type="ECO:0000313" key="2">
    <source>
        <dbReference type="EMBL" id="KAF7806588.1"/>
    </source>
</evidence>
<accession>A0A834SLJ4</accession>
<dbReference type="AlphaFoldDB" id="A0A834SLJ4"/>
<sequence length="27" mass="3096">MAVRNPQGSLMTPHDTTHGDRVREINY</sequence>
<evidence type="ECO:0000313" key="3">
    <source>
        <dbReference type="Proteomes" id="UP000634136"/>
    </source>
</evidence>
<organism evidence="2 3">
    <name type="scientific">Senna tora</name>
    <dbReference type="NCBI Taxonomy" id="362788"/>
    <lineage>
        <taxon>Eukaryota</taxon>
        <taxon>Viridiplantae</taxon>
        <taxon>Streptophyta</taxon>
        <taxon>Embryophyta</taxon>
        <taxon>Tracheophyta</taxon>
        <taxon>Spermatophyta</taxon>
        <taxon>Magnoliopsida</taxon>
        <taxon>eudicotyledons</taxon>
        <taxon>Gunneridae</taxon>
        <taxon>Pentapetalae</taxon>
        <taxon>rosids</taxon>
        <taxon>fabids</taxon>
        <taxon>Fabales</taxon>
        <taxon>Fabaceae</taxon>
        <taxon>Caesalpinioideae</taxon>
        <taxon>Cassia clade</taxon>
        <taxon>Senna</taxon>
    </lineage>
</organism>
<proteinExistence type="predicted"/>
<gene>
    <name evidence="2" type="ORF">G2W53_038749</name>
</gene>
<dbReference type="Proteomes" id="UP000634136">
    <property type="component" value="Unassembled WGS sequence"/>
</dbReference>
<comment type="caution">
    <text evidence="2">The sequence shown here is derived from an EMBL/GenBank/DDBJ whole genome shotgun (WGS) entry which is preliminary data.</text>
</comment>
<dbReference type="EMBL" id="JAAIUW010000012">
    <property type="protein sequence ID" value="KAF7806588.1"/>
    <property type="molecule type" value="Genomic_DNA"/>
</dbReference>
<feature type="region of interest" description="Disordered" evidence="1">
    <location>
        <begin position="1"/>
        <end position="27"/>
    </location>
</feature>
<feature type="compositionally biased region" description="Polar residues" evidence="1">
    <location>
        <begin position="1"/>
        <end position="10"/>
    </location>
</feature>
<evidence type="ECO:0000256" key="1">
    <source>
        <dbReference type="SAM" id="MobiDB-lite"/>
    </source>
</evidence>
<reference evidence="2" key="1">
    <citation type="submission" date="2020-09" db="EMBL/GenBank/DDBJ databases">
        <title>Genome-Enabled Discovery of Anthraquinone Biosynthesis in Senna tora.</title>
        <authorList>
            <person name="Kang S.-H."/>
            <person name="Pandey R.P."/>
            <person name="Lee C.-M."/>
            <person name="Sim J.-S."/>
            <person name="Jeong J.-T."/>
            <person name="Choi B.-S."/>
            <person name="Jung M."/>
            <person name="Ginzburg D."/>
            <person name="Zhao K."/>
            <person name="Won S.Y."/>
            <person name="Oh T.-J."/>
            <person name="Yu Y."/>
            <person name="Kim N.-H."/>
            <person name="Lee O.R."/>
            <person name="Lee T.-H."/>
            <person name="Bashyal P."/>
            <person name="Kim T.-S."/>
            <person name="Lee W.-H."/>
            <person name="Kawkins C."/>
            <person name="Kim C.-K."/>
            <person name="Kim J.S."/>
            <person name="Ahn B.O."/>
            <person name="Rhee S.Y."/>
            <person name="Sohng J.K."/>
        </authorList>
    </citation>
    <scope>NUCLEOTIDE SEQUENCE</scope>
    <source>
        <tissue evidence="2">Leaf</tissue>
    </source>
</reference>
<feature type="compositionally biased region" description="Basic and acidic residues" evidence="1">
    <location>
        <begin position="15"/>
        <end position="27"/>
    </location>
</feature>
<keyword evidence="3" id="KW-1185">Reference proteome</keyword>
<name>A0A834SLJ4_9FABA</name>
<protein>
    <submittedName>
        <fullName evidence="2">Uncharacterized protein</fullName>
    </submittedName>
</protein>